<evidence type="ECO:0000313" key="1">
    <source>
        <dbReference type="EMBL" id="NNM75095.1"/>
    </source>
</evidence>
<sequence>MAAKKMSKTRYVSLRVVFDKPVSDRDALALVRNALNGQRFDLSIMEEEGASAGTFKVAKVIGGAL</sequence>
<organism evidence="1 2">
    <name type="scientific">Enterovirga aerilata</name>
    <dbReference type="NCBI Taxonomy" id="2730920"/>
    <lineage>
        <taxon>Bacteria</taxon>
        <taxon>Pseudomonadati</taxon>
        <taxon>Pseudomonadota</taxon>
        <taxon>Alphaproteobacteria</taxon>
        <taxon>Hyphomicrobiales</taxon>
        <taxon>Methylobacteriaceae</taxon>
        <taxon>Enterovirga</taxon>
    </lineage>
</organism>
<gene>
    <name evidence="1" type="ORF">HJG44_22295</name>
</gene>
<reference evidence="1 2" key="1">
    <citation type="submission" date="2020-04" db="EMBL/GenBank/DDBJ databases">
        <title>Enterovirga sp. isolate from soil.</title>
        <authorList>
            <person name="Chea S."/>
            <person name="Kim D.-U."/>
        </authorList>
    </citation>
    <scope>NUCLEOTIDE SEQUENCE [LARGE SCALE GENOMIC DNA]</scope>
    <source>
        <strain evidence="1 2">DB1703</strain>
    </source>
</reference>
<proteinExistence type="predicted"/>
<protein>
    <submittedName>
        <fullName evidence="1">Uncharacterized protein</fullName>
    </submittedName>
</protein>
<dbReference type="RefSeq" id="WP_171220595.1">
    <property type="nucleotide sequence ID" value="NZ_JABEPP010000007.1"/>
</dbReference>
<dbReference type="EMBL" id="JABEPP010000007">
    <property type="protein sequence ID" value="NNM75095.1"/>
    <property type="molecule type" value="Genomic_DNA"/>
</dbReference>
<name>A0A849IFU9_9HYPH</name>
<dbReference type="Proteomes" id="UP000564885">
    <property type="component" value="Unassembled WGS sequence"/>
</dbReference>
<dbReference type="AlphaFoldDB" id="A0A849IFU9"/>
<accession>A0A849IFU9</accession>
<evidence type="ECO:0000313" key="2">
    <source>
        <dbReference type="Proteomes" id="UP000564885"/>
    </source>
</evidence>
<comment type="caution">
    <text evidence="1">The sequence shown here is derived from an EMBL/GenBank/DDBJ whole genome shotgun (WGS) entry which is preliminary data.</text>
</comment>
<keyword evidence="2" id="KW-1185">Reference proteome</keyword>